<dbReference type="EMBL" id="CP033073">
    <property type="protein sequence ID" value="AYN38250.1"/>
    <property type="molecule type" value="Genomic_DNA"/>
</dbReference>
<feature type="domain" description="FAD-binding" evidence="3">
    <location>
        <begin position="42"/>
        <end position="376"/>
    </location>
</feature>
<evidence type="ECO:0000313" key="5">
    <source>
        <dbReference type="Proteomes" id="UP000268329"/>
    </source>
</evidence>
<protein>
    <submittedName>
        <fullName evidence="4">Bifunctional 3-(3-hydroxy-phenyl)propionate/3-hydroxycinnamic acid hydroxylase</fullName>
    </submittedName>
</protein>
<evidence type="ECO:0000256" key="1">
    <source>
        <dbReference type="ARBA" id="ARBA00023002"/>
    </source>
</evidence>
<dbReference type="Gene3D" id="3.50.50.60">
    <property type="entry name" value="FAD/NAD(P)-binding domain"/>
    <property type="match status" value="1"/>
</dbReference>
<keyword evidence="5" id="KW-1185">Reference proteome</keyword>
<dbReference type="GO" id="GO:0008688">
    <property type="term" value="F:3-(3-hydroxyphenyl)propionate hydroxylase activity"/>
    <property type="evidence" value="ECO:0007669"/>
    <property type="project" value="TreeGrafter"/>
</dbReference>
<dbReference type="SUPFAM" id="SSF51905">
    <property type="entry name" value="FAD/NAD(P)-binding domain"/>
    <property type="match status" value="1"/>
</dbReference>
<name>A0A3G2J7M8_9ACTN</name>
<feature type="region of interest" description="Disordered" evidence="2">
    <location>
        <begin position="1"/>
        <end position="39"/>
    </location>
</feature>
<evidence type="ECO:0000259" key="3">
    <source>
        <dbReference type="Pfam" id="PF01494"/>
    </source>
</evidence>
<dbReference type="InterPro" id="IPR050631">
    <property type="entry name" value="PheA/TfdB_FAD_monoxygenase"/>
</dbReference>
<gene>
    <name evidence="4" type="ORF">D9753_04155</name>
</gene>
<dbReference type="Gene3D" id="3.30.70.2450">
    <property type="match status" value="1"/>
</dbReference>
<proteinExistence type="predicted"/>
<organism evidence="4 5">
    <name type="scientific">Streptomyces dangxiongensis</name>
    <dbReference type="NCBI Taxonomy" id="1442032"/>
    <lineage>
        <taxon>Bacteria</taxon>
        <taxon>Bacillati</taxon>
        <taxon>Actinomycetota</taxon>
        <taxon>Actinomycetes</taxon>
        <taxon>Kitasatosporales</taxon>
        <taxon>Streptomycetaceae</taxon>
        <taxon>Streptomyces</taxon>
    </lineage>
</organism>
<dbReference type="GO" id="GO:0019622">
    <property type="term" value="P:3-(3-hydroxy)phenylpropionate catabolic process"/>
    <property type="evidence" value="ECO:0007669"/>
    <property type="project" value="TreeGrafter"/>
</dbReference>
<dbReference type="InterPro" id="IPR002938">
    <property type="entry name" value="FAD-bd"/>
</dbReference>
<dbReference type="Pfam" id="PF01494">
    <property type="entry name" value="FAD_binding_3"/>
    <property type="match status" value="1"/>
</dbReference>
<dbReference type="PANTHER" id="PTHR43476:SF3">
    <property type="entry name" value="FAD-BINDING MONOOXYGENASE"/>
    <property type="match status" value="1"/>
</dbReference>
<dbReference type="NCBIfam" id="NF004829">
    <property type="entry name" value="PRK06183.1-3"/>
    <property type="match status" value="1"/>
</dbReference>
<evidence type="ECO:0000313" key="4">
    <source>
        <dbReference type="EMBL" id="AYN38250.1"/>
    </source>
</evidence>
<dbReference type="KEGG" id="sdd:D9753_04155"/>
<dbReference type="GO" id="GO:0071949">
    <property type="term" value="F:FAD binding"/>
    <property type="evidence" value="ECO:0007669"/>
    <property type="project" value="InterPro"/>
</dbReference>
<keyword evidence="1" id="KW-0560">Oxidoreductase</keyword>
<dbReference type="InterPro" id="IPR036188">
    <property type="entry name" value="FAD/NAD-bd_sf"/>
</dbReference>
<dbReference type="AlphaFoldDB" id="A0A3G2J7M8"/>
<sequence>MSDASPSGASPHEASPRDASRPVVSPNDAAAVGGSPGGGPGTDVVVVGYGPVGSVLSLLLARRGWRVTVLERRRRPYTLPRATSFDGETARLLAGTGIGGELGRITEPGTGYQWRTADGKPLLDIEFSTRGPYGWPDANTMHQPALEELLTARAGQLPGITVLRGRQVVDIADSPAGVTVTAEDEDGTAETFPAGWVVGCDGANSFVRDRMGVSVTDLGFSYEWLLCDVELREPREFVPTNVQICDPARPTTLVGSGPGHRRWEFMRLPGERAADLNREETAWRLLAPFGVTPRTARLLRSTTYIFQARWADTWRKGHVLLAGDAAHLMPPFAGQGMCSGVRDVVNLAWRLDLVLRGTSPESLLDTYTEERRTQVRESILASVQLGRLICVTDTAAAAERDATVLANRRGRGPGRPDPARPITCGLLHRPAGAGAESRVPPAGEVLPDGRLHRPAGGEPLDGVVGGGFVLLTRAGTEPGLDPDRLSFLRDLGAPVVRLWPATGPYDGTVNGTAGVVDAVDTDGVLRAWLERYGATALLVRPDYHVFGAAGDPAAVTALVDDLRAALTTPARAVTAGVN</sequence>
<dbReference type="PANTHER" id="PTHR43476">
    <property type="entry name" value="3-(3-HYDROXY-PHENYL)PROPIONATE/3-HYDROXYCINNAMIC ACID HYDROXYLASE"/>
    <property type="match status" value="1"/>
</dbReference>
<dbReference type="Proteomes" id="UP000268329">
    <property type="component" value="Chromosome"/>
</dbReference>
<dbReference type="PRINTS" id="PR00420">
    <property type="entry name" value="RNGMNOXGNASE"/>
</dbReference>
<reference evidence="4 5" key="1">
    <citation type="submission" date="2018-10" db="EMBL/GenBank/DDBJ databases">
        <title>The genome of Streptomyces dangxiongensis Z022.</title>
        <authorList>
            <person name="Zhang B."/>
        </authorList>
    </citation>
    <scope>NUCLEOTIDE SEQUENCE [LARGE SCALE GENOMIC DNA]</scope>
    <source>
        <strain evidence="4 5">Z022</strain>
    </source>
</reference>
<accession>A0A3G2J7M8</accession>
<evidence type="ECO:0000256" key="2">
    <source>
        <dbReference type="SAM" id="MobiDB-lite"/>
    </source>
</evidence>
<dbReference type="OrthoDB" id="8670884at2"/>